<organism evidence="3 4">
    <name type="scientific">Aspergillus sydowii CBS 593.65</name>
    <dbReference type="NCBI Taxonomy" id="1036612"/>
    <lineage>
        <taxon>Eukaryota</taxon>
        <taxon>Fungi</taxon>
        <taxon>Dikarya</taxon>
        <taxon>Ascomycota</taxon>
        <taxon>Pezizomycotina</taxon>
        <taxon>Eurotiomycetes</taxon>
        <taxon>Eurotiomycetidae</taxon>
        <taxon>Eurotiales</taxon>
        <taxon>Aspergillaceae</taxon>
        <taxon>Aspergillus</taxon>
        <taxon>Aspergillus subgen. Nidulantes</taxon>
    </lineage>
</organism>
<dbReference type="VEuPathDB" id="FungiDB:ASPSYDRAFT_34126"/>
<dbReference type="EMBL" id="KV878591">
    <property type="protein sequence ID" value="OJJ56126.1"/>
    <property type="molecule type" value="Genomic_DNA"/>
</dbReference>
<name>A0A1L9T9N5_9EURO</name>
<dbReference type="AlphaFoldDB" id="A0A1L9T9N5"/>
<feature type="compositionally biased region" description="Low complexity" evidence="1">
    <location>
        <begin position="47"/>
        <end position="76"/>
    </location>
</feature>
<feature type="compositionally biased region" description="Low complexity" evidence="1">
    <location>
        <begin position="171"/>
        <end position="194"/>
    </location>
</feature>
<protein>
    <submittedName>
        <fullName evidence="3">Uncharacterized protein</fullName>
    </submittedName>
</protein>
<feature type="compositionally biased region" description="Low complexity" evidence="1">
    <location>
        <begin position="152"/>
        <end position="163"/>
    </location>
</feature>
<feature type="chain" id="PRO_5012769981" evidence="2">
    <location>
        <begin position="18"/>
        <end position="242"/>
    </location>
</feature>
<gene>
    <name evidence="3" type="ORF">ASPSYDRAFT_34126</name>
</gene>
<feature type="region of interest" description="Disordered" evidence="1">
    <location>
        <begin position="47"/>
        <end position="87"/>
    </location>
</feature>
<dbReference type="GeneID" id="63761261"/>
<keyword evidence="2" id="KW-0732">Signal</keyword>
<feature type="signal peptide" evidence="2">
    <location>
        <begin position="1"/>
        <end position="17"/>
    </location>
</feature>
<sequence>MHAKYISFLALSSVALASQPTNLPRGYDDVPSLDDWMAEHDTDSIATTTFGSGSFSTSSSSSDSSSDSSFDSSSSSGDDDTVEFAGIEVPKSIISEIQDLPPSLSSKLTDPTEVSSAYKAALDGHPPAWAAELPDGIKDYIGEAWGVELPESTGSSSSSSGSISDDDDDSSSTSSSSGGSGSNSSSDQGSSNSSGDDDDDEDSNSSSDNGGGDNDGAAGMLNPSVLASVVGAVGVLAVAVAL</sequence>
<evidence type="ECO:0000256" key="2">
    <source>
        <dbReference type="SAM" id="SignalP"/>
    </source>
</evidence>
<dbReference type="RefSeq" id="XP_040699932.1">
    <property type="nucleotide sequence ID" value="XM_040845188.1"/>
</dbReference>
<evidence type="ECO:0000313" key="4">
    <source>
        <dbReference type="Proteomes" id="UP000184356"/>
    </source>
</evidence>
<feature type="region of interest" description="Disordered" evidence="1">
    <location>
        <begin position="148"/>
        <end position="221"/>
    </location>
</feature>
<dbReference type="OrthoDB" id="4509578at2759"/>
<reference evidence="4" key="1">
    <citation type="journal article" date="2017" name="Genome Biol.">
        <title>Comparative genomics reveals high biological diversity and specific adaptations in the industrially and medically important fungal genus Aspergillus.</title>
        <authorList>
            <person name="de Vries R.P."/>
            <person name="Riley R."/>
            <person name="Wiebenga A."/>
            <person name="Aguilar-Osorio G."/>
            <person name="Amillis S."/>
            <person name="Uchima C.A."/>
            <person name="Anderluh G."/>
            <person name="Asadollahi M."/>
            <person name="Askin M."/>
            <person name="Barry K."/>
            <person name="Battaglia E."/>
            <person name="Bayram O."/>
            <person name="Benocci T."/>
            <person name="Braus-Stromeyer S.A."/>
            <person name="Caldana C."/>
            <person name="Canovas D."/>
            <person name="Cerqueira G.C."/>
            <person name="Chen F."/>
            <person name="Chen W."/>
            <person name="Choi C."/>
            <person name="Clum A."/>
            <person name="Dos Santos R.A."/>
            <person name="Damasio A.R."/>
            <person name="Diallinas G."/>
            <person name="Emri T."/>
            <person name="Fekete E."/>
            <person name="Flipphi M."/>
            <person name="Freyberg S."/>
            <person name="Gallo A."/>
            <person name="Gournas C."/>
            <person name="Habgood R."/>
            <person name="Hainaut M."/>
            <person name="Harispe M.L."/>
            <person name="Henrissat B."/>
            <person name="Hilden K.S."/>
            <person name="Hope R."/>
            <person name="Hossain A."/>
            <person name="Karabika E."/>
            <person name="Karaffa L."/>
            <person name="Karanyi Z."/>
            <person name="Krasevec N."/>
            <person name="Kuo A."/>
            <person name="Kusch H."/>
            <person name="LaButti K."/>
            <person name="Lagendijk E.L."/>
            <person name="Lapidus A."/>
            <person name="Levasseur A."/>
            <person name="Lindquist E."/>
            <person name="Lipzen A."/>
            <person name="Logrieco A.F."/>
            <person name="MacCabe A."/>
            <person name="Maekelae M.R."/>
            <person name="Malavazi I."/>
            <person name="Melin P."/>
            <person name="Meyer V."/>
            <person name="Mielnichuk N."/>
            <person name="Miskei M."/>
            <person name="Molnar A.P."/>
            <person name="Mule G."/>
            <person name="Ngan C.Y."/>
            <person name="Orejas M."/>
            <person name="Orosz E."/>
            <person name="Ouedraogo J.P."/>
            <person name="Overkamp K.M."/>
            <person name="Park H.-S."/>
            <person name="Perrone G."/>
            <person name="Piumi F."/>
            <person name="Punt P.J."/>
            <person name="Ram A.F."/>
            <person name="Ramon A."/>
            <person name="Rauscher S."/>
            <person name="Record E."/>
            <person name="Riano-Pachon D.M."/>
            <person name="Robert V."/>
            <person name="Roehrig J."/>
            <person name="Ruller R."/>
            <person name="Salamov A."/>
            <person name="Salih N.S."/>
            <person name="Samson R.A."/>
            <person name="Sandor E."/>
            <person name="Sanguinetti M."/>
            <person name="Schuetze T."/>
            <person name="Sepcic K."/>
            <person name="Shelest E."/>
            <person name="Sherlock G."/>
            <person name="Sophianopoulou V."/>
            <person name="Squina F.M."/>
            <person name="Sun H."/>
            <person name="Susca A."/>
            <person name="Todd R.B."/>
            <person name="Tsang A."/>
            <person name="Unkles S.E."/>
            <person name="van de Wiele N."/>
            <person name="van Rossen-Uffink D."/>
            <person name="Oliveira J.V."/>
            <person name="Vesth T.C."/>
            <person name="Visser J."/>
            <person name="Yu J.-H."/>
            <person name="Zhou M."/>
            <person name="Andersen M.R."/>
            <person name="Archer D.B."/>
            <person name="Baker S.E."/>
            <person name="Benoit I."/>
            <person name="Brakhage A.A."/>
            <person name="Braus G.H."/>
            <person name="Fischer R."/>
            <person name="Frisvad J.C."/>
            <person name="Goldman G.H."/>
            <person name="Houbraken J."/>
            <person name="Oakley B."/>
            <person name="Pocsi I."/>
            <person name="Scazzocchio C."/>
            <person name="Seiboth B."/>
            <person name="vanKuyk P.A."/>
            <person name="Wortman J."/>
            <person name="Dyer P.S."/>
            <person name="Grigoriev I.V."/>
        </authorList>
    </citation>
    <scope>NUCLEOTIDE SEQUENCE [LARGE SCALE GENOMIC DNA]</scope>
    <source>
        <strain evidence="4">CBS 593.65</strain>
    </source>
</reference>
<accession>A0A1L9T9N5</accession>
<evidence type="ECO:0000256" key="1">
    <source>
        <dbReference type="SAM" id="MobiDB-lite"/>
    </source>
</evidence>
<proteinExistence type="predicted"/>
<evidence type="ECO:0000313" key="3">
    <source>
        <dbReference type="EMBL" id="OJJ56126.1"/>
    </source>
</evidence>
<dbReference type="Proteomes" id="UP000184356">
    <property type="component" value="Unassembled WGS sequence"/>
</dbReference>
<keyword evidence="4" id="KW-1185">Reference proteome</keyword>